<dbReference type="Proteomes" id="UP001287282">
    <property type="component" value="Unassembled WGS sequence"/>
</dbReference>
<keyword evidence="7" id="KW-0547">Nucleotide-binding</keyword>
<keyword evidence="8" id="KW-1185">Reference proteome</keyword>
<comment type="caution">
    <text evidence="7">The sequence shown here is derived from an EMBL/GenBank/DDBJ whole genome shotgun (WGS) entry which is preliminary data.</text>
</comment>
<dbReference type="GO" id="GO:0004386">
    <property type="term" value="F:helicase activity"/>
    <property type="evidence" value="ECO:0007669"/>
    <property type="project" value="UniProtKB-KW"/>
</dbReference>
<keyword evidence="2" id="KW-0238">DNA-binding</keyword>
<feature type="non-terminal residue" evidence="7">
    <location>
        <position position="1"/>
    </location>
</feature>
<dbReference type="EC" id="5.6.2.4" evidence="5"/>
<dbReference type="Pfam" id="PF00271">
    <property type="entry name" value="Helicase_C"/>
    <property type="match status" value="1"/>
</dbReference>
<dbReference type="EMBL" id="JAWJBA010000171">
    <property type="protein sequence ID" value="MDV2686990.1"/>
    <property type="molecule type" value="Genomic_DNA"/>
</dbReference>
<dbReference type="PROSITE" id="PS51194">
    <property type="entry name" value="HELICASE_CTER"/>
    <property type="match status" value="1"/>
</dbReference>
<evidence type="ECO:0000256" key="2">
    <source>
        <dbReference type="ARBA" id="ARBA00023125"/>
    </source>
</evidence>
<dbReference type="PANTHER" id="PTHR13710:SF105">
    <property type="entry name" value="ATP-DEPENDENT DNA HELICASE Q1"/>
    <property type="match status" value="1"/>
</dbReference>
<dbReference type="SUPFAM" id="SSF52540">
    <property type="entry name" value="P-loop containing nucleoside triphosphate hydrolases"/>
    <property type="match status" value="1"/>
</dbReference>
<keyword evidence="7" id="KW-0347">Helicase</keyword>
<keyword evidence="3" id="KW-0413">Isomerase</keyword>
<name>A0ABU3XGJ4_9BACI</name>
<accession>A0ABU3XGJ4</accession>
<dbReference type="InterPro" id="IPR027417">
    <property type="entry name" value="P-loop_NTPase"/>
</dbReference>
<dbReference type="Gene3D" id="3.40.50.300">
    <property type="entry name" value="P-loop containing nucleotide triphosphate hydrolases"/>
    <property type="match status" value="1"/>
</dbReference>
<comment type="similarity">
    <text evidence="1">Belongs to the helicase family. RecQ subfamily.</text>
</comment>
<reference evidence="7 8" key="1">
    <citation type="submission" date="2023-10" db="EMBL/GenBank/DDBJ databases">
        <title>Screening of Alkalihalobacillus lindianensis BZ-TG-R113 and Its Alleviation of Salt Stress on Rapeseed Growth.</title>
        <authorList>
            <person name="Zhao B."/>
            <person name="Guo T."/>
        </authorList>
    </citation>
    <scope>NUCLEOTIDE SEQUENCE [LARGE SCALE GENOMIC DNA]</scope>
    <source>
        <strain evidence="7 8">BZ-TG-R113</strain>
    </source>
</reference>
<dbReference type="RefSeq" id="WP_317124044.1">
    <property type="nucleotide sequence ID" value="NZ_JAWJBA010000171.1"/>
</dbReference>
<proteinExistence type="inferred from homology"/>
<feature type="domain" description="Helicase C-terminal" evidence="6">
    <location>
        <begin position="1"/>
        <end position="99"/>
    </location>
</feature>
<evidence type="ECO:0000256" key="1">
    <source>
        <dbReference type="ARBA" id="ARBA00005446"/>
    </source>
</evidence>
<evidence type="ECO:0000256" key="3">
    <source>
        <dbReference type="ARBA" id="ARBA00023235"/>
    </source>
</evidence>
<evidence type="ECO:0000256" key="5">
    <source>
        <dbReference type="ARBA" id="ARBA00034808"/>
    </source>
</evidence>
<feature type="non-terminal residue" evidence="7">
    <location>
        <position position="99"/>
    </location>
</feature>
<gene>
    <name evidence="7" type="ORF">RYX56_21810</name>
</gene>
<sequence>NINVAHYHAGMGDEERNREQERFLTDQASVMVATSAFGMGIDKSNIRYCIHWQLPKNMESYYQEAGRAGRDGLKSECIVLYSPQDVQIQRFLIDQSSDR</sequence>
<dbReference type="SMART" id="SM00490">
    <property type="entry name" value="HELICc"/>
    <property type="match status" value="1"/>
</dbReference>
<protein>
    <recommendedName>
        <fullName evidence="5">DNA 3'-5' helicase</fullName>
        <ecNumber evidence="5">5.6.2.4</ecNumber>
    </recommendedName>
</protein>
<organism evidence="7 8">
    <name type="scientific">Alkalihalophilus lindianensis</name>
    <dbReference type="NCBI Taxonomy" id="1630542"/>
    <lineage>
        <taxon>Bacteria</taxon>
        <taxon>Bacillati</taxon>
        <taxon>Bacillota</taxon>
        <taxon>Bacilli</taxon>
        <taxon>Bacillales</taxon>
        <taxon>Bacillaceae</taxon>
        <taxon>Alkalihalophilus</taxon>
    </lineage>
</organism>
<evidence type="ECO:0000313" key="8">
    <source>
        <dbReference type="Proteomes" id="UP001287282"/>
    </source>
</evidence>
<keyword evidence="7" id="KW-0067">ATP-binding</keyword>
<dbReference type="PANTHER" id="PTHR13710">
    <property type="entry name" value="DNA HELICASE RECQ FAMILY MEMBER"/>
    <property type="match status" value="1"/>
</dbReference>
<evidence type="ECO:0000259" key="6">
    <source>
        <dbReference type="PROSITE" id="PS51194"/>
    </source>
</evidence>
<evidence type="ECO:0000313" key="7">
    <source>
        <dbReference type="EMBL" id="MDV2686990.1"/>
    </source>
</evidence>
<dbReference type="InterPro" id="IPR001650">
    <property type="entry name" value="Helicase_C-like"/>
</dbReference>
<comment type="catalytic activity">
    <reaction evidence="4">
        <text>Couples ATP hydrolysis with the unwinding of duplex DNA by translocating in the 3'-5' direction.</text>
        <dbReference type="EC" id="5.6.2.4"/>
    </reaction>
</comment>
<keyword evidence="7" id="KW-0378">Hydrolase</keyword>
<evidence type="ECO:0000256" key="4">
    <source>
        <dbReference type="ARBA" id="ARBA00034617"/>
    </source>
</evidence>